<protein>
    <submittedName>
        <fullName evidence="1">Uncharacterized protein</fullName>
    </submittedName>
</protein>
<gene>
    <name evidence="1" type="ORF">H3H32_18400</name>
</gene>
<dbReference type="KEGG" id="sfol:H3H32_18400"/>
<dbReference type="EMBL" id="CP059732">
    <property type="protein sequence ID" value="QMW07000.1"/>
    <property type="molecule type" value="Genomic_DNA"/>
</dbReference>
<proteinExistence type="predicted"/>
<dbReference type="AlphaFoldDB" id="A0A7G5H7A8"/>
<accession>A0A7G5H7A8</accession>
<evidence type="ECO:0000313" key="1">
    <source>
        <dbReference type="EMBL" id="QMW07000.1"/>
    </source>
</evidence>
<sequence length="27" mass="3197">MIPTLMRKEPEPIRKVVIGDLPMKTRF</sequence>
<organism evidence="1 2">
    <name type="scientific">Spirosoma foliorum</name>
    <dbReference type="NCBI Taxonomy" id="2710596"/>
    <lineage>
        <taxon>Bacteria</taxon>
        <taxon>Pseudomonadati</taxon>
        <taxon>Bacteroidota</taxon>
        <taxon>Cytophagia</taxon>
        <taxon>Cytophagales</taxon>
        <taxon>Cytophagaceae</taxon>
        <taxon>Spirosoma</taxon>
    </lineage>
</organism>
<dbReference type="Proteomes" id="UP000515369">
    <property type="component" value="Chromosome"/>
</dbReference>
<name>A0A7G5H7A8_9BACT</name>
<reference evidence="1 2" key="1">
    <citation type="submission" date="2020-07" db="EMBL/GenBank/DDBJ databases">
        <title>Spirosoma foliorum sp. nov., isolated from the leaves on the Nejang mountain Korea, Republic of.</title>
        <authorList>
            <person name="Ho H."/>
            <person name="Lee Y.-J."/>
            <person name="Nurcahyanto D.-A."/>
            <person name="Kim S.-G."/>
        </authorList>
    </citation>
    <scope>NUCLEOTIDE SEQUENCE [LARGE SCALE GENOMIC DNA]</scope>
    <source>
        <strain evidence="1 2">PL0136</strain>
    </source>
</reference>
<keyword evidence="2" id="KW-1185">Reference proteome</keyword>
<evidence type="ECO:0000313" key="2">
    <source>
        <dbReference type="Proteomes" id="UP000515369"/>
    </source>
</evidence>